<comment type="function">
    <text evidence="7">Catalyzes the formation of 6,7-dimethyl-8-ribityllumazine by condensation of 5-amino-6-(D-ribitylamino)uracil with 3,4-dihydroxy-2-butanone 4-phosphate. This is the penultimate step in the biosynthesis of riboflavin.</text>
</comment>
<dbReference type="CDD" id="cd09209">
    <property type="entry name" value="Lumazine_synthase-I"/>
    <property type="match status" value="1"/>
</dbReference>
<dbReference type="Gene3D" id="3.40.50.960">
    <property type="entry name" value="Lumazine/riboflavin synthase"/>
    <property type="match status" value="1"/>
</dbReference>
<keyword evidence="4 7" id="KW-0808">Transferase</keyword>
<reference evidence="8" key="1">
    <citation type="submission" date="2022-08" db="EMBL/GenBank/DDBJ databases">
        <authorList>
            <person name="Gutierrez-Valencia J."/>
        </authorList>
    </citation>
    <scope>NUCLEOTIDE SEQUENCE</scope>
</reference>
<gene>
    <name evidence="8" type="ORF">LITE_LOCUS50245</name>
</gene>
<dbReference type="FunFam" id="3.40.50.960:FF:000001">
    <property type="entry name" value="6,7-dimethyl-8-ribityllumazine synthase"/>
    <property type="match status" value="1"/>
</dbReference>
<accession>A0AAV0RW26</accession>
<comment type="similarity">
    <text evidence="2 7">Belongs to the DMRL synthase family.</text>
</comment>
<evidence type="ECO:0000256" key="6">
    <source>
        <dbReference type="ARBA" id="ARBA00063688"/>
    </source>
</evidence>
<dbReference type="EC" id="2.5.1.78" evidence="7"/>
<sequence>MASLLTSPSTKQYLASSSLFQHCNLSRCGYKTTNLSFSSSSISLPQPQRSRRHSSSFLEAPEAVRHLVGSLNRTEGLRFAVVVARFNEIVTRRLLEGAIETFTRYSVKEEDIDVVWVPGSFEVGVVAEKLGKSGNYNAVLCIGAVIRGDTTHYDAVANSAASGVLSAGLNSGVPCIFGVLTCEDMDQALNRAGGKAGNKGAEAALTAIEMASLFEHHLK</sequence>
<dbReference type="HAMAP" id="MF_00178">
    <property type="entry name" value="Lumazine_synth"/>
    <property type="match status" value="1"/>
</dbReference>
<dbReference type="Pfam" id="PF00885">
    <property type="entry name" value="DMRL_synthase"/>
    <property type="match status" value="1"/>
</dbReference>
<proteinExistence type="inferred from homology"/>
<keyword evidence="9" id="KW-1185">Reference proteome</keyword>
<comment type="caution">
    <text evidence="8">The sequence shown here is derived from an EMBL/GenBank/DDBJ whole genome shotgun (WGS) entry which is preliminary data.</text>
</comment>
<dbReference type="SUPFAM" id="SSF52121">
    <property type="entry name" value="Lumazine synthase"/>
    <property type="match status" value="1"/>
</dbReference>
<name>A0AAV0RW26_9ROSI</name>
<evidence type="ECO:0000313" key="8">
    <source>
        <dbReference type="EMBL" id="CAI0601334.1"/>
    </source>
</evidence>
<dbReference type="InterPro" id="IPR002180">
    <property type="entry name" value="LS/RS"/>
</dbReference>
<evidence type="ECO:0000256" key="4">
    <source>
        <dbReference type="ARBA" id="ARBA00022679"/>
    </source>
</evidence>
<dbReference type="EMBL" id="CAMGYJ010000011">
    <property type="protein sequence ID" value="CAI0601334.1"/>
    <property type="molecule type" value="Genomic_DNA"/>
</dbReference>
<evidence type="ECO:0000256" key="5">
    <source>
        <dbReference type="ARBA" id="ARBA00048785"/>
    </source>
</evidence>
<evidence type="ECO:0000313" key="9">
    <source>
        <dbReference type="Proteomes" id="UP001154282"/>
    </source>
</evidence>
<protein>
    <recommendedName>
        <fullName evidence="7">6,7-dimethyl-8-ribityllumazine synthase</fullName>
        <shortName evidence="7">DMRL synthase</shortName>
        <ecNumber evidence="7">2.5.1.78</ecNumber>
    </recommendedName>
</protein>
<organism evidence="8 9">
    <name type="scientific">Linum tenue</name>
    <dbReference type="NCBI Taxonomy" id="586396"/>
    <lineage>
        <taxon>Eukaryota</taxon>
        <taxon>Viridiplantae</taxon>
        <taxon>Streptophyta</taxon>
        <taxon>Embryophyta</taxon>
        <taxon>Tracheophyta</taxon>
        <taxon>Spermatophyta</taxon>
        <taxon>Magnoliopsida</taxon>
        <taxon>eudicotyledons</taxon>
        <taxon>Gunneridae</taxon>
        <taxon>Pentapetalae</taxon>
        <taxon>rosids</taxon>
        <taxon>fabids</taxon>
        <taxon>Malpighiales</taxon>
        <taxon>Linaceae</taxon>
        <taxon>Linum</taxon>
    </lineage>
</organism>
<comment type="catalytic activity">
    <reaction evidence="5 7">
        <text>(2S)-2-hydroxy-3-oxobutyl phosphate + 5-amino-6-(D-ribitylamino)uracil = 6,7-dimethyl-8-(1-D-ribityl)lumazine + phosphate + 2 H2O + H(+)</text>
        <dbReference type="Rhea" id="RHEA:26152"/>
        <dbReference type="ChEBI" id="CHEBI:15377"/>
        <dbReference type="ChEBI" id="CHEBI:15378"/>
        <dbReference type="ChEBI" id="CHEBI:15934"/>
        <dbReference type="ChEBI" id="CHEBI:43474"/>
        <dbReference type="ChEBI" id="CHEBI:58201"/>
        <dbReference type="ChEBI" id="CHEBI:58830"/>
        <dbReference type="EC" id="2.5.1.78"/>
    </reaction>
</comment>
<dbReference type="InterPro" id="IPR034964">
    <property type="entry name" value="LS"/>
</dbReference>
<dbReference type="PANTHER" id="PTHR21058">
    <property type="entry name" value="6,7-DIMETHYL-8-RIBITYLLUMAZINE SYNTHASE DMRL SYNTHASE LUMAZINE SYNTHASE"/>
    <property type="match status" value="1"/>
</dbReference>
<evidence type="ECO:0000256" key="2">
    <source>
        <dbReference type="ARBA" id="ARBA00007424"/>
    </source>
</evidence>
<dbReference type="GO" id="GO:0000906">
    <property type="term" value="F:6,7-dimethyl-8-ribityllumazine synthase activity"/>
    <property type="evidence" value="ECO:0007669"/>
    <property type="project" value="UniProtKB-EC"/>
</dbReference>
<evidence type="ECO:0000256" key="3">
    <source>
        <dbReference type="ARBA" id="ARBA00022619"/>
    </source>
</evidence>
<evidence type="ECO:0000256" key="7">
    <source>
        <dbReference type="RuleBase" id="RU003795"/>
    </source>
</evidence>
<comment type="pathway">
    <text evidence="1 7">Cofactor biosynthesis; riboflavin biosynthesis; riboflavin from 2-hydroxy-3-oxobutyl phosphate and 5-amino-6-(D-ribitylamino)uracil: step 1/2.</text>
</comment>
<dbReference type="Proteomes" id="UP001154282">
    <property type="component" value="Unassembled WGS sequence"/>
</dbReference>
<dbReference type="GO" id="GO:0009349">
    <property type="term" value="C:riboflavin synthase complex"/>
    <property type="evidence" value="ECO:0007669"/>
    <property type="project" value="UniProtKB-UniRule"/>
</dbReference>
<dbReference type="InterPro" id="IPR036467">
    <property type="entry name" value="LS/RS_sf"/>
</dbReference>
<comment type="subunit">
    <text evidence="6">Oligomer forming an icosahedral capsid.</text>
</comment>
<keyword evidence="3 7" id="KW-0686">Riboflavin biosynthesis</keyword>
<dbReference type="PANTHER" id="PTHR21058:SF0">
    <property type="entry name" value="6,7-DIMETHYL-8-RIBITYLLUMAZINE SYNTHASE"/>
    <property type="match status" value="1"/>
</dbReference>
<dbReference type="NCBIfam" id="TIGR00114">
    <property type="entry name" value="lumazine-synth"/>
    <property type="match status" value="1"/>
</dbReference>
<dbReference type="AlphaFoldDB" id="A0AAV0RW26"/>
<dbReference type="GO" id="GO:0009231">
    <property type="term" value="P:riboflavin biosynthetic process"/>
    <property type="evidence" value="ECO:0007669"/>
    <property type="project" value="UniProtKB-KW"/>
</dbReference>
<evidence type="ECO:0000256" key="1">
    <source>
        <dbReference type="ARBA" id="ARBA00004917"/>
    </source>
</evidence>